<keyword evidence="2" id="KW-0812">Transmembrane</keyword>
<feature type="transmembrane region" description="Helical" evidence="2">
    <location>
        <begin position="46"/>
        <end position="67"/>
    </location>
</feature>
<keyword evidence="2" id="KW-1133">Transmembrane helix</keyword>
<dbReference type="RefSeq" id="WP_108719826.1">
    <property type="nucleotide sequence ID" value="NZ_VENP01000002.1"/>
</dbReference>
<reference evidence="3 4" key="1">
    <citation type="submission" date="2019-06" db="EMBL/GenBank/DDBJ databases">
        <title>Draft genome sequence of Miniimonas arenae KCTC 19750T isolated from sea sand.</title>
        <authorList>
            <person name="Park S.-J."/>
        </authorList>
    </citation>
    <scope>NUCLEOTIDE SEQUENCE [LARGE SCALE GENOMIC DNA]</scope>
    <source>
        <strain evidence="3 4">KCTC 19750</strain>
    </source>
</reference>
<feature type="transmembrane region" description="Helical" evidence="2">
    <location>
        <begin position="123"/>
        <end position="144"/>
    </location>
</feature>
<evidence type="ECO:0000256" key="1">
    <source>
        <dbReference type="SAM" id="MobiDB-lite"/>
    </source>
</evidence>
<dbReference type="Proteomes" id="UP000313849">
    <property type="component" value="Unassembled WGS sequence"/>
</dbReference>
<feature type="compositionally biased region" description="Basic and acidic residues" evidence="1">
    <location>
        <begin position="221"/>
        <end position="232"/>
    </location>
</feature>
<dbReference type="InterPro" id="IPR019051">
    <property type="entry name" value="Trp_biosyn_TM_oprn/chp"/>
</dbReference>
<feature type="region of interest" description="Disordered" evidence="1">
    <location>
        <begin position="171"/>
        <end position="232"/>
    </location>
</feature>
<evidence type="ECO:0000256" key="2">
    <source>
        <dbReference type="SAM" id="Phobius"/>
    </source>
</evidence>
<dbReference type="EMBL" id="VENP01000002">
    <property type="protein sequence ID" value="TNU77033.1"/>
    <property type="molecule type" value="Genomic_DNA"/>
</dbReference>
<gene>
    <name evidence="3" type="ORF">FH969_01420</name>
</gene>
<sequence length="232" mass="22576">MSTRRLGVLLLVAGALGTLATAAATWWTAPVDAVGSSTVSADGLTAVPLAGPLLLVVAAGVVARLLARGVLARIVDWLVVLAAAGLVQQLVAGAGRAESALATAAAEATGVPVLAGEPSATPWPGVAVGCSVLLLAGAVLLALAPARPVRGDRFERVGAAAPSLAVAEVPDGVVPDGEAPDGEGVASRGATGATGRATAAGPPEASDRARATRAAVDDWDALTRGEDPSARG</sequence>
<proteinExistence type="predicted"/>
<evidence type="ECO:0000313" key="3">
    <source>
        <dbReference type="EMBL" id="TNU77033.1"/>
    </source>
</evidence>
<accession>A0A5C5BHM3</accession>
<feature type="transmembrane region" description="Helical" evidence="2">
    <location>
        <begin position="74"/>
        <end position="91"/>
    </location>
</feature>
<evidence type="ECO:0000313" key="4">
    <source>
        <dbReference type="Proteomes" id="UP000313849"/>
    </source>
</evidence>
<comment type="caution">
    <text evidence="3">The sequence shown here is derived from an EMBL/GenBank/DDBJ whole genome shotgun (WGS) entry which is preliminary data.</text>
</comment>
<dbReference type="AlphaFoldDB" id="A0A5C5BHM3"/>
<protein>
    <recommendedName>
        <fullName evidence="5">Trp biosynthesis-associated membrane protein</fullName>
    </recommendedName>
</protein>
<keyword evidence="4" id="KW-1185">Reference proteome</keyword>
<evidence type="ECO:0008006" key="5">
    <source>
        <dbReference type="Google" id="ProtNLM"/>
    </source>
</evidence>
<dbReference type="Pfam" id="PF09534">
    <property type="entry name" value="Trp_oprn_chp"/>
    <property type="match status" value="1"/>
</dbReference>
<keyword evidence="2" id="KW-0472">Membrane</keyword>
<feature type="compositionally biased region" description="Low complexity" evidence="1">
    <location>
        <begin position="188"/>
        <end position="201"/>
    </location>
</feature>
<organism evidence="3 4">
    <name type="scientific">Miniimonas arenae</name>
    <dbReference type="NCBI Taxonomy" id="676201"/>
    <lineage>
        <taxon>Bacteria</taxon>
        <taxon>Bacillati</taxon>
        <taxon>Actinomycetota</taxon>
        <taxon>Actinomycetes</taxon>
        <taxon>Micrococcales</taxon>
        <taxon>Beutenbergiaceae</taxon>
        <taxon>Miniimonas</taxon>
    </lineage>
</organism>
<name>A0A5C5BHM3_9MICO</name>